<feature type="domain" description="PspA-associated" evidence="1">
    <location>
        <begin position="1"/>
        <end position="96"/>
    </location>
</feature>
<dbReference type="Proteomes" id="UP000215896">
    <property type="component" value="Unassembled WGS sequence"/>
</dbReference>
<dbReference type="EMBL" id="NMVO01000014">
    <property type="protein sequence ID" value="OYO12718.1"/>
    <property type="molecule type" value="Genomic_DNA"/>
</dbReference>
<gene>
    <name evidence="2" type="ORF">CGZ94_12460</name>
</gene>
<accession>A0A4R6LMJ5</accession>
<evidence type="ECO:0000259" key="1">
    <source>
        <dbReference type="Pfam" id="PF22743"/>
    </source>
</evidence>
<dbReference type="RefSeq" id="WP_094356477.1">
    <property type="nucleotide sequence ID" value="NZ_NMVK01000008.1"/>
</dbReference>
<organism evidence="2 3">
    <name type="scientific">Enemella evansiae</name>
    <dbReference type="NCBI Taxonomy" id="2016499"/>
    <lineage>
        <taxon>Bacteria</taxon>
        <taxon>Bacillati</taxon>
        <taxon>Actinomycetota</taxon>
        <taxon>Actinomycetes</taxon>
        <taxon>Propionibacteriales</taxon>
        <taxon>Propionibacteriaceae</taxon>
        <taxon>Enemella</taxon>
    </lineage>
</organism>
<dbReference type="InterPro" id="IPR054437">
    <property type="entry name" value="PspA-assoc_dom"/>
</dbReference>
<evidence type="ECO:0000313" key="2">
    <source>
        <dbReference type="EMBL" id="OYO12718.1"/>
    </source>
</evidence>
<sequence length="100" mass="10889">MIIRVLNEGQFRLTDDHLPELNACDDKVEQAVDAEDQAALTAALNSLIETIRRLGQELPDDSLEDSDLIVPDEEATLDDVKGWLEDSGSSEGLIPGRADA</sequence>
<dbReference type="OrthoDB" id="5244559at2"/>
<keyword evidence="3" id="KW-1185">Reference proteome</keyword>
<dbReference type="AlphaFoldDB" id="A0A255G9X4"/>
<dbReference type="Pfam" id="PF22743">
    <property type="entry name" value="PspAA"/>
    <property type="match status" value="1"/>
</dbReference>
<proteinExistence type="predicted"/>
<evidence type="ECO:0000313" key="3">
    <source>
        <dbReference type="Proteomes" id="UP000215896"/>
    </source>
</evidence>
<protein>
    <recommendedName>
        <fullName evidence="1">PspA-associated domain-containing protein</fullName>
    </recommendedName>
</protein>
<name>A0A255G9X4_9ACTN</name>
<reference evidence="2 3" key="1">
    <citation type="submission" date="2017-07" db="EMBL/GenBank/DDBJ databases">
        <title>Draft whole genome sequences of clinical Proprionibacteriaceae strains.</title>
        <authorList>
            <person name="Bernier A.-M."/>
            <person name="Bernard K."/>
            <person name="Domingo M.-C."/>
        </authorList>
    </citation>
    <scope>NUCLEOTIDE SEQUENCE [LARGE SCALE GENOMIC DNA]</scope>
    <source>
        <strain evidence="2 3">NML 030167</strain>
    </source>
</reference>
<accession>A0A255G9X4</accession>
<comment type="caution">
    <text evidence="2">The sequence shown here is derived from an EMBL/GenBank/DDBJ whole genome shotgun (WGS) entry which is preliminary data.</text>
</comment>